<dbReference type="PANTHER" id="PTHR28243:SF1">
    <property type="entry name" value="PYRIDOXAMINE 5'-PHOSPHATE OXIDASE ALR4036 FAMILY FMN-BINDING DOMAIN-CONTAINING PROTEIN"/>
    <property type="match status" value="1"/>
</dbReference>
<dbReference type="UniPathway" id="UPA01068">
    <property type="reaction ID" value="UER00304"/>
</dbReference>
<dbReference type="InterPro" id="IPR012349">
    <property type="entry name" value="Split_barrel_FMN-bd"/>
</dbReference>
<dbReference type="EMBL" id="HBIP01037614">
    <property type="protein sequence ID" value="CAE0507600.1"/>
    <property type="molecule type" value="Transcribed_RNA"/>
</dbReference>
<name>A0A7S3RAT0_DUNTE</name>
<gene>
    <name evidence="2" type="ORF">DTER00134_LOCUS22677</name>
</gene>
<dbReference type="Pfam" id="PF12766">
    <property type="entry name" value="Pyridox_oxase_2"/>
    <property type="match status" value="1"/>
</dbReference>
<evidence type="ECO:0000259" key="1">
    <source>
        <dbReference type="Pfam" id="PF12766"/>
    </source>
</evidence>
<protein>
    <recommendedName>
        <fullName evidence="1">Pyridoxamine 5'-phosphate oxidase Alr4036 family FMN-binding domain-containing protein</fullName>
    </recommendedName>
</protein>
<feature type="domain" description="Pyridoxamine 5'-phosphate oxidase Alr4036 family FMN-binding" evidence="1">
    <location>
        <begin position="5"/>
        <end position="97"/>
    </location>
</feature>
<dbReference type="AlphaFoldDB" id="A0A7S3RAT0"/>
<dbReference type="InterPro" id="IPR024624">
    <property type="entry name" value="Pyridox_Oxase_Alr4036_FMN-bd"/>
</dbReference>
<dbReference type="PANTHER" id="PTHR28243">
    <property type="entry name" value="AGL049CP"/>
    <property type="match status" value="1"/>
</dbReference>
<evidence type="ECO:0000313" key="2">
    <source>
        <dbReference type="EMBL" id="CAE0507600.1"/>
    </source>
</evidence>
<dbReference type="Gene3D" id="2.30.110.10">
    <property type="entry name" value="Electron Transport, Fmn-binding Protein, Chain A"/>
    <property type="match status" value="1"/>
</dbReference>
<accession>A0A7S3RAT0</accession>
<dbReference type="SUPFAM" id="SSF50475">
    <property type="entry name" value="FMN-binding split barrel"/>
    <property type="match status" value="1"/>
</dbReference>
<organism evidence="2">
    <name type="scientific">Dunaliella tertiolecta</name>
    <name type="common">Green alga</name>
    <dbReference type="NCBI Taxonomy" id="3047"/>
    <lineage>
        <taxon>Eukaryota</taxon>
        <taxon>Viridiplantae</taxon>
        <taxon>Chlorophyta</taxon>
        <taxon>core chlorophytes</taxon>
        <taxon>Chlorophyceae</taxon>
        <taxon>CS clade</taxon>
        <taxon>Chlamydomonadales</taxon>
        <taxon>Dunaliellaceae</taxon>
        <taxon>Dunaliella</taxon>
    </lineage>
</organism>
<proteinExistence type="predicted"/>
<sequence length="201" mass="23164">MAALAPWKDVIQGALKKNRQIKGANYFQIGTIKPNGRPANRTVVFRDWLNNTDRFTFITDIRSNKVSEVKENPYAEIAWWFPQTRDQFRISAKLDIITSSTKDEALQAARQQTWSRLKDAARQQFLWPHPAEPRQEAVDDSNIFCPEPPSPDSPVDTFCLVVVDVDQVDHLCLKGNKRWLYTRQQAEGEGLCSWTKQYVNP</sequence>
<dbReference type="GO" id="GO:0010181">
    <property type="term" value="F:FMN binding"/>
    <property type="evidence" value="ECO:0007669"/>
    <property type="project" value="InterPro"/>
</dbReference>
<reference evidence="2" key="1">
    <citation type="submission" date="2021-01" db="EMBL/GenBank/DDBJ databases">
        <authorList>
            <person name="Corre E."/>
            <person name="Pelletier E."/>
            <person name="Niang G."/>
            <person name="Scheremetjew M."/>
            <person name="Finn R."/>
            <person name="Kale V."/>
            <person name="Holt S."/>
            <person name="Cochrane G."/>
            <person name="Meng A."/>
            <person name="Brown T."/>
            <person name="Cohen L."/>
        </authorList>
    </citation>
    <scope>NUCLEOTIDE SEQUENCE</scope>
    <source>
        <strain evidence="2">CCMP1320</strain>
    </source>
</reference>